<keyword evidence="5" id="KW-1185">Reference proteome</keyword>
<dbReference type="PROSITE" id="PS50297">
    <property type="entry name" value="ANK_REP_REGION"/>
    <property type="match status" value="1"/>
</dbReference>
<evidence type="ECO:0000256" key="3">
    <source>
        <dbReference type="SAM" id="MobiDB-lite"/>
    </source>
</evidence>
<dbReference type="GeneID" id="20223242"/>
<dbReference type="RefSeq" id="XP_009032533.1">
    <property type="nucleotide sequence ID" value="XM_009034285.1"/>
</dbReference>
<evidence type="ECO:0000256" key="2">
    <source>
        <dbReference type="SAM" id="Coils"/>
    </source>
</evidence>
<keyword evidence="1" id="KW-0040">ANK repeat</keyword>
<dbReference type="InterPro" id="IPR002110">
    <property type="entry name" value="Ankyrin_rpt"/>
</dbReference>
<proteinExistence type="predicted"/>
<reference evidence="4 5" key="1">
    <citation type="journal article" date="2011" name="Proc. Natl. Acad. Sci. U.S.A.">
        <title>Niche of harmful alga Aureococcus anophagefferens revealed through ecogenomics.</title>
        <authorList>
            <person name="Gobler C.J."/>
            <person name="Berry D.L."/>
            <person name="Dyhrman S.T."/>
            <person name="Wilhelm S.W."/>
            <person name="Salamov A."/>
            <person name="Lobanov A.V."/>
            <person name="Zhang Y."/>
            <person name="Collier J.L."/>
            <person name="Wurch L.L."/>
            <person name="Kustka A.B."/>
            <person name="Dill B.D."/>
            <person name="Shah M."/>
            <person name="VerBerkmoes N.C."/>
            <person name="Kuo A."/>
            <person name="Terry A."/>
            <person name="Pangilinan J."/>
            <person name="Lindquist E.A."/>
            <person name="Lucas S."/>
            <person name="Paulsen I.T."/>
            <person name="Hattenrath-Lehmann T.K."/>
            <person name="Talmage S.C."/>
            <person name="Walker E.A."/>
            <person name="Koch F."/>
            <person name="Burson A.M."/>
            <person name="Marcoval M.A."/>
            <person name="Tang Y.Z."/>
            <person name="Lecleir G.R."/>
            <person name="Coyne K.J."/>
            <person name="Berg G.M."/>
            <person name="Bertrand E.M."/>
            <person name="Saito M.A."/>
            <person name="Gladyshev V.N."/>
            <person name="Grigoriev I.V."/>
        </authorList>
    </citation>
    <scope>NUCLEOTIDE SEQUENCE [LARGE SCALE GENOMIC DNA]</scope>
    <source>
        <strain evidence="5">CCMP 1984</strain>
    </source>
</reference>
<name>F0XWT9_AURAN</name>
<feature type="repeat" description="ANK" evidence="1">
    <location>
        <begin position="271"/>
        <end position="303"/>
    </location>
</feature>
<dbReference type="EMBL" id="GL833120">
    <property type="protein sequence ID" value="EGB12913.1"/>
    <property type="molecule type" value="Genomic_DNA"/>
</dbReference>
<sequence length="648" mass="66828">MRAARSEDDKLTKQLNDEVKSYEEAVKSIKKALATSGGTPLTPARKAELATLLKAYEKRLANVKEAARALAAVKPPLPKTTPEEDDACAILWVKLIGKKTDKPPIMHLEGQESQREPLSTMGARRWGRLLAFCAGALAPRLARTSVAETTVFEVTTVRGAGALAAPVLVDVDAGCLDGAGIARRFGDRCVTLEADALATCAALANCVAVQCLPAAAFSDLPDRVGLDAAGAAVGASAATLALAAAAAAGDPAGVARELHRGGDVTAGDATRGRTPLMAAANSGDLATVDALLAAGASTLAVDFQGLNAMDFAVNNLYATTQGGQRGRAPPPRDPGQEKGAKFPTSKAPLSAVSHSRDRVDGAANEDDVERAIWKALKRARQREEILRDRNDAPVTGGAASADARYRAAAARDGEVRRSARRAAALLDDGVDGRVCVFAASHETLAPGAGDHALCDPNATLVAVGDARRGKPARACEHHLLTVTAAKDALDFRALPGAASRAITDAARERTTALVYDAAAPAPEWARRLADLGRGELRRPGDLGAPRALAVVPGAALQTCAPACKSKAVRDATATWDADALIVDESDGSLVGHGNYNWSRATAGPGAGTWKGAKSDHAGRADWLAGVGSEDGGAIPLEAPLLPPFPWGS</sequence>
<gene>
    <name evidence="4" type="ORF">AURANDRAFT_60933</name>
</gene>
<dbReference type="Pfam" id="PF00023">
    <property type="entry name" value="Ank"/>
    <property type="match status" value="1"/>
</dbReference>
<evidence type="ECO:0000256" key="1">
    <source>
        <dbReference type="PROSITE-ProRule" id="PRU00023"/>
    </source>
</evidence>
<feature type="coiled-coil region" evidence="2">
    <location>
        <begin position="12"/>
        <end position="73"/>
    </location>
</feature>
<dbReference type="InterPro" id="IPR036770">
    <property type="entry name" value="Ankyrin_rpt-contain_sf"/>
</dbReference>
<dbReference type="AlphaFoldDB" id="F0XWT9"/>
<dbReference type="PROSITE" id="PS50088">
    <property type="entry name" value="ANK_REPEAT"/>
    <property type="match status" value="1"/>
</dbReference>
<dbReference type="KEGG" id="aaf:AURANDRAFT_60933"/>
<evidence type="ECO:0000313" key="4">
    <source>
        <dbReference type="EMBL" id="EGB12913.1"/>
    </source>
</evidence>
<evidence type="ECO:0000313" key="5">
    <source>
        <dbReference type="Proteomes" id="UP000002729"/>
    </source>
</evidence>
<keyword evidence="2" id="KW-0175">Coiled coil</keyword>
<accession>F0XWT9</accession>
<dbReference type="InParanoid" id="F0XWT9"/>
<protein>
    <submittedName>
        <fullName evidence="4">Uncharacterized protein</fullName>
    </submittedName>
</protein>
<dbReference type="Gene3D" id="1.25.40.20">
    <property type="entry name" value="Ankyrin repeat-containing domain"/>
    <property type="match status" value="1"/>
</dbReference>
<feature type="region of interest" description="Disordered" evidence="3">
    <location>
        <begin position="320"/>
        <end position="363"/>
    </location>
</feature>
<organism evidence="5">
    <name type="scientific">Aureococcus anophagefferens</name>
    <name type="common">Harmful bloom alga</name>
    <dbReference type="NCBI Taxonomy" id="44056"/>
    <lineage>
        <taxon>Eukaryota</taxon>
        <taxon>Sar</taxon>
        <taxon>Stramenopiles</taxon>
        <taxon>Ochrophyta</taxon>
        <taxon>Pelagophyceae</taxon>
        <taxon>Pelagomonadales</taxon>
        <taxon>Pelagomonadaceae</taxon>
        <taxon>Aureococcus</taxon>
    </lineage>
</organism>
<dbReference type="OrthoDB" id="20727at2759"/>
<dbReference type="Proteomes" id="UP000002729">
    <property type="component" value="Unassembled WGS sequence"/>
</dbReference>
<dbReference type="SUPFAM" id="SSF48403">
    <property type="entry name" value="Ankyrin repeat"/>
    <property type="match status" value="1"/>
</dbReference>